<dbReference type="OrthoDB" id="5587990at2"/>
<dbReference type="EMBL" id="QRHA01000019">
    <property type="protein sequence ID" value="RDV23914.1"/>
    <property type="molecule type" value="Genomic_DNA"/>
</dbReference>
<accession>A0A3D8M306</accession>
<reference evidence="2" key="1">
    <citation type="submission" date="2018-08" db="EMBL/GenBank/DDBJ databases">
        <authorList>
            <person name="Zhang J."/>
            <person name="Du Z.-J."/>
        </authorList>
    </citation>
    <scope>NUCLEOTIDE SEQUENCE [LARGE SCALE GENOMIC DNA]</scope>
    <source>
        <strain evidence="2">KCTC 52655</strain>
    </source>
</reference>
<dbReference type="RefSeq" id="WP_115594571.1">
    <property type="nucleotide sequence ID" value="NZ_QRHA01000019.1"/>
</dbReference>
<evidence type="ECO:0000313" key="1">
    <source>
        <dbReference type="EMBL" id="RDV23914.1"/>
    </source>
</evidence>
<name>A0A3D8M306_9ALTE</name>
<gene>
    <name evidence="1" type="ORF">DXV75_16735</name>
</gene>
<protein>
    <submittedName>
        <fullName evidence="1">Uncharacterized protein</fullName>
    </submittedName>
</protein>
<organism evidence="1 2">
    <name type="scientific">Alteromonas aestuariivivens</name>
    <dbReference type="NCBI Taxonomy" id="1938339"/>
    <lineage>
        <taxon>Bacteria</taxon>
        <taxon>Pseudomonadati</taxon>
        <taxon>Pseudomonadota</taxon>
        <taxon>Gammaproteobacteria</taxon>
        <taxon>Alteromonadales</taxon>
        <taxon>Alteromonadaceae</taxon>
        <taxon>Alteromonas/Salinimonas group</taxon>
        <taxon>Alteromonas</taxon>
    </lineage>
</organism>
<comment type="caution">
    <text evidence="1">The sequence shown here is derived from an EMBL/GenBank/DDBJ whole genome shotgun (WGS) entry which is preliminary data.</text>
</comment>
<proteinExistence type="predicted"/>
<dbReference type="AlphaFoldDB" id="A0A3D8M306"/>
<evidence type="ECO:0000313" key="2">
    <source>
        <dbReference type="Proteomes" id="UP000256561"/>
    </source>
</evidence>
<keyword evidence="2" id="KW-1185">Reference proteome</keyword>
<sequence length="117" mass="13151">MISTHHAQKRCQQRALNKHALAVIASIGMPIEQKGGTSIVRLDRAELRSWVAALNEVMYLLFSNASVVGGLKKRKIKIVKQLLRYLQTSNQPYVVVDNDEDVLITCGHAFELRKVNP</sequence>
<dbReference type="Proteomes" id="UP000256561">
    <property type="component" value="Unassembled WGS sequence"/>
</dbReference>